<evidence type="ECO:0000256" key="1">
    <source>
        <dbReference type="SAM" id="MobiDB-lite"/>
    </source>
</evidence>
<accession>A0A926D930</accession>
<evidence type="ECO:0000313" key="3">
    <source>
        <dbReference type="Proteomes" id="UP000651482"/>
    </source>
</evidence>
<feature type="compositionally biased region" description="Basic and acidic residues" evidence="1">
    <location>
        <begin position="217"/>
        <end position="235"/>
    </location>
</feature>
<dbReference type="RefSeq" id="WP_015523960.1">
    <property type="nucleotide sequence ID" value="NZ_JACRSN010000008.1"/>
</dbReference>
<proteinExistence type="predicted"/>
<feature type="compositionally biased region" description="Polar residues" evidence="1">
    <location>
        <begin position="179"/>
        <end position="188"/>
    </location>
</feature>
<protein>
    <submittedName>
        <fullName evidence="2">DUF3801 domain-containing protein</fullName>
    </submittedName>
</protein>
<name>A0A926D930_9FIRM</name>
<sequence length="274" mass="30533">MYNSGDAAEQIVRISLEGTEVALKLTGSAAKNIAAMIYTVLKNRDKNKTKGRQRLTAMLKSGKELKVFTVSEEHLKQFAAEAKRYGVVYCALRGKEKSADGMVDIMVRAEDASKINRIVERFKLAAVDTVSIKRDIEKSKAEKTAAPFAPEQEKPDKEADDRLLDDLMGVPVKKEERTPQNPEVSKNDSFGKAAEKSHPSAPISKKQNRTAEGTVKPPEERPSVREELREIKAKQQEAAAPAKEEPIVSKKPTKQQTTTHKQPSRKKKPKSKER</sequence>
<keyword evidence="3" id="KW-1185">Reference proteome</keyword>
<feature type="compositionally biased region" description="Basic residues" evidence="1">
    <location>
        <begin position="262"/>
        <end position="274"/>
    </location>
</feature>
<comment type="caution">
    <text evidence="2">The sequence shown here is derived from an EMBL/GenBank/DDBJ whole genome shotgun (WGS) entry which is preliminary data.</text>
</comment>
<dbReference type="InterPro" id="IPR024234">
    <property type="entry name" value="DUF3801"/>
</dbReference>
<dbReference type="AlphaFoldDB" id="A0A926D930"/>
<dbReference type="EMBL" id="JACRSN010000008">
    <property type="protein sequence ID" value="MBC8533683.1"/>
    <property type="molecule type" value="Genomic_DNA"/>
</dbReference>
<reference evidence="2" key="1">
    <citation type="submission" date="2020-08" db="EMBL/GenBank/DDBJ databases">
        <title>Genome public.</title>
        <authorList>
            <person name="Liu C."/>
            <person name="Sun Q."/>
        </authorList>
    </citation>
    <scope>NUCLEOTIDE SEQUENCE</scope>
    <source>
        <strain evidence="2">NSJ-40</strain>
    </source>
</reference>
<gene>
    <name evidence="2" type="ORF">IAG03_06625</name>
</gene>
<evidence type="ECO:0000313" key="2">
    <source>
        <dbReference type="EMBL" id="MBC8533683.1"/>
    </source>
</evidence>
<dbReference type="Pfam" id="PF12687">
    <property type="entry name" value="DUF3801"/>
    <property type="match status" value="1"/>
</dbReference>
<organism evidence="2 3">
    <name type="scientific">Yeguia hominis</name>
    <dbReference type="NCBI Taxonomy" id="2763662"/>
    <lineage>
        <taxon>Bacteria</taxon>
        <taxon>Bacillati</taxon>
        <taxon>Bacillota</taxon>
        <taxon>Clostridia</taxon>
        <taxon>Eubacteriales</taxon>
        <taxon>Yeguiaceae</taxon>
        <taxon>Yeguia</taxon>
    </lineage>
</organism>
<dbReference type="Proteomes" id="UP000651482">
    <property type="component" value="Unassembled WGS sequence"/>
</dbReference>
<feature type="region of interest" description="Disordered" evidence="1">
    <location>
        <begin position="138"/>
        <end position="274"/>
    </location>
</feature>
<feature type="compositionally biased region" description="Basic and acidic residues" evidence="1">
    <location>
        <begin position="151"/>
        <end position="165"/>
    </location>
</feature>